<evidence type="ECO:0000313" key="3">
    <source>
        <dbReference type="EMBL" id="SFM28928.1"/>
    </source>
</evidence>
<accession>A0A1I4PMG9</accession>
<gene>
    <name evidence="3" type="ORF">SAMN05421721_10254</name>
</gene>
<dbReference type="OrthoDB" id="9800334at2"/>
<feature type="domain" description="B12-binding" evidence="2">
    <location>
        <begin position="180"/>
        <end position="312"/>
    </location>
</feature>
<organism evidence="3 4">
    <name type="scientific">Ectothiorhodospira mobilis</name>
    <dbReference type="NCBI Taxonomy" id="195064"/>
    <lineage>
        <taxon>Bacteria</taxon>
        <taxon>Pseudomonadati</taxon>
        <taxon>Pseudomonadota</taxon>
        <taxon>Gammaproteobacteria</taxon>
        <taxon>Chromatiales</taxon>
        <taxon>Ectothiorhodospiraceae</taxon>
        <taxon>Ectothiorhodospira</taxon>
    </lineage>
</organism>
<dbReference type="EMBL" id="FOUO01000002">
    <property type="protein sequence ID" value="SFM28928.1"/>
    <property type="molecule type" value="Genomic_DNA"/>
</dbReference>
<dbReference type="GO" id="GO:0031419">
    <property type="term" value="F:cobalamin binding"/>
    <property type="evidence" value="ECO:0007669"/>
    <property type="project" value="InterPro"/>
</dbReference>
<dbReference type="SUPFAM" id="SSF52242">
    <property type="entry name" value="Cobalamin (vitamin B12)-binding domain"/>
    <property type="match status" value="1"/>
</dbReference>
<dbReference type="Gene3D" id="3.40.50.280">
    <property type="entry name" value="Cobalamin-binding domain"/>
    <property type="match status" value="1"/>
</dbReference>
<dbReference type="STRING" id="195064.SAMN05421721_10254"/>
<dbReference type="PROSITE" id="PS51332">
    <property type="entry name" value="B12_BINDING"/>
    <property type="match status" value="1"/>
</dbReference>
<sequence>MVTARRQIGREDGESSPGRGGARQPGAEGVFRAQDQGGGAPSVETCTERMRRELSRVIEGEIIPRLMLAHRDHDPLPREDGAGQEASPGIDAGTVQAFARTIMEQDSAQAVDFVSDLRDKGVSLEMVLVHLLAPAARRLGAFWDEDDADFTQVTVGLCRLQHVLRALGEEMDTASAGSSGRRVLLAPVPGEQHTFGLMMVAEFFRREGWDVNCDPAASIRDLNRLVRQERFDIVAFSLSCDVMLDRLRAAIRGVRRASCNPDLGILVGGRVFVDHPEMADQAGADATAPDAREAVRVAERLVSFHAGAPVGRPG</sequence>
<dbReference type="InterPro" id="IPR036724">
    <property type="entry name" value="Cobalamin-bd_sf"/>
</dbReference>
<evidence type="ECO:0000259" key="2">
    <source>
        <dbReference type="PROSITE" id="PS51332"/>
    </source>
</evidence>
<protein>
    <submittedName>
        <fullName evidence="3">Methanogenic corrinoid protein MtbC1</fullName>
    </submittedName>
</protein>
<dbReference type="GO" id="GO:0046872">
    <property type="term" value="F:metal ion binding"/>
    <property type="evidence" value="ECO:0007669"/>
    <property type="project" value="InterPro"/>
</dbReference>
<feature type="region of interest" description="Disordered" evidence="1">
    <location>
        <begin position="1"/>
        <end position="45"/>
    </location>
</feature>
<dbReference type="Pfam" id="PF02310">
    <property type="entry name" value="B12-binding"/>
    <property type="match status" value="1"/>
</dbReference>
<proteinExistence type="predicted"/>
<evidence type="ECO:0000256" key="1">
    <source>
        <dbReference type="SAM" id="MobiDB-lite"/>
    </source>
</evidence>
<reference evidence="3 4" key="1">
    <citation type="submission" date="2016-10" db="EMBL/GenBank/DDBJ databases">
        <authorList>
            <person name="de Groot N.N."/>
        </authorList>
    </citation>
    <scope>NUCLEOTIDE SEQUENCE [LARGE SCALE GENOMIC DNA]</scope>
    <source>
        <strain evidence="3 4">DSM 4180</strain>
    </source>
</reference>
<dbReference type="RefSeq" id="WP_090483479.1">
    <property type="nucleotide sequence ID" value="NZ_FOUO01000002.1"/>
</dbReference>
<name>A0A1I4PMG9_ECTMO</name>
<dbReference type="AlphaFoldDB" id="A0A1I4PMG9"/>
<dbReference type="InterPro" id="IPR006158">
    <property type="entry name" value="Cobalamin-bd"/>
</dbReference>
<evidence type="ECO:0000313" key="4">
    <source>
        <dbReference type="Proteomes" id="UP000199556"/>
    </source>
</evidence>
<dbReference type="Proteomes" id="UP000199556">
    <property type="component" value="Unassembled WGS sequence"/>
</dbReference>
<keyword evidence="4" id="KW-1185">Reference proteome</keyword>